<comment type="caution">
    <text evidence="2">The sequence shown here is derived from an EMBL/GenBank/DDBJ whole genome shotgun (WGS) entry which is preliminary data.</text>
</comment>
<keyword evidence="3" id="KW-1185">Reference proteome</keyword>
<gene>
    <name evidence="2" type="ORF">DPX16_11786</name>
</gene>
<protein>
    <submittedName>
        <fullName evidence="2">Uncharacterized protein</fullName>
    </submittedName>
</protein>
<dbReference type="Proteomes" id="UP000281406">
    <property type="component" value="Unassembled WGS sequence"/>
</dbReference>
<feature type="compositionally biased region" description="Low complexity" evidence="1">
    <location>
        <begin position="24"/>
        <end position="35"/>
    </location>
</feature>
<organism evidence="2 3">
    <name type="scientific">Anabarilius grahami</name>
    <name type="common">Kanglang fish</name>
    <name type="synonym">Barilius grahami</name>
    <dbReference type="NCBI Taxonomy" id="495550"/>
    <lineage>
        <taxon>Eukaryota</taxon>
        <taxon>Metazoa</taxon>
        <taxon>Chordata</taxon>
        <taxon>Craniata</taxon>
        <taxon>Vertebrata</taxon>
        <taxon>Euteleostomi</taxon>
        <taxon>Actinopterygii</taxon>
        <taxon>Neopterygii</taxon>
        <taxon>Teleostei</taxon>
        <taxon>Ostariophysi</taxon>
        <taxon>Cypriniformes</taxon>
        <taxon>Xenocyprididae</taxon>
        <taxon>Xenocypridinae</taxon>
        <taxon>Xenocypridinae incertae sedis</taxon>
        <taxon>Anabarilius</taxon>
    </lineage>
</organism>
<evidence type="ECO:0000313" key="2">
    <source>
        <dbReference type="EMBL" id="ROL54611.1"/>
    </source>
</evidence>
<dbReference type="AlphaFoldDB" id="A0A3N0Z8G4"/>
<reference evidence="2 3" key="1">
    <citation type="submission" date="2018-10" db="EMBL/GenBank/DDBJ databases">
        <title>Genome assembly for a Yunnan-Guizhou Plateau 3E fish, Anabarilius grahami (Regan), and its evolutionary and genetic applications.</title>
        <authorList>
            <person name="Jiang W."/>
        </authorList>
    </citation>
    <scope>NUCLEOTIDE SEQUENCE [LARGE SCALE GENOMIC DNA]</scope>
    <source>
        <strain evidence="2">AG-KIZ</strain>
        <tissue evidence="2">Muscle</tissue>
    </source>
</reference>
<sequence length="96" mass="10458">MCENKALNAAERGGCQMPLRPDSEPLSSPSGLTPSGLDLRHAAGPLIYLVQASRGKRVCIQQSKATWSERALPETRTEIRCEMRGLSACVRELTGF</sequence>
<dbReference type="EMBL" id="RJVU01006614">
    <property type="protein sequence ID" value="ROL54611.1"/>
    <property type="molecule type" value="Genomic_DNA"/>
</dbReference>
<evidence type="ECO:0000313" key="3">
    <source>
        <dbReference type="Proteomes" id="UP000281406"/>
    </source>
</evidence>
<evidence type="ECO:0000256" key="1">
    <source>
        <dbReference type="SAM" id="MobiDB-lite"/>
    </source>
</evidence>
<name>A0A3N0Z8G4_ANAGA</name>
<feature type="region of interest" description="Disordered" evidence="1">
    <location>
        <begin position="1"/>
        <end position="35"/>
    </location>
</feature>
<accession>A0A3N0Z8G4</accession>
<proteinExistence type="predicted"/>